<dbReference type="AlphaFoldDB" id="A0A7J6WG75"/>
<dbReference type="PROSITE" id="PS51456">
    <property type="entry name" value="MYOSIN_MOTOR"/>
    <property type="match status" value="1"/>
</dbReference>
<evidence type="ECO:0000256" key="4">
    <source>
        <dbReference type="PROSITE-ProRule" id="PRU00782"/>
    </source>
</evidence>
<evidence type="ECO:0000313" key="6">
    <source>
        <dbReference type="EMBL" id="KAF5195888.1"/>
    </source>
</evidence>
<dbReference type="GO" id="GO:0005737">
    <property type="term" value="C:cytoplasm"/>
    <property type="evidence" value="ECO:0007669"/>
    <property type="project" value="TreeGrafter"/>
</dbReference>
<dbReference type="GO" id="GO:0000146">
    <property type="term" value="F:microfilament motor activity"/>
    <property type="evidence" value="ECO:0007669"/>
    <property type="project" value="TreeGrafter"/>
</dbReference>
<evidence type="ECO:0000259" key="5">
    <source>
        <dbReference type="PROSITE" id="PS51456"/>
    </source>
</evidence>
<dbReference type="InterPro" id="IPR001609">
    <property type="entry name" value="Myosin_head_motor_dom-like"/>
</dbReference>
<dbReference type="Proteomes" id="UP000554482">
    <property type="component" value="Unassembled WGS sequence"/>
</dbReference>
<dbReference type="GO" id="GO:0016020">
    <property type="term" value="C:membrane"/>
    <property type="evidence" value="ECO:0007669"/>
    <property type="project" value="TreeGrafter"/>
</dbReference>
<evidence type="ECO:0000256" key="2">
    <source>
        <dbReference type="ARBA" id="ARBA00022840"/>
    </source>
</evidence>
<dbReference type="GO" id="GO:0005524">
    <property type="term" value="F:ATP binding"/>
    <property type="evidence" value="ECO:0007669"/>
    <property type="project" value="UniProtKB-KW"/>
</dbReference>
<proteinExistence type="inferred from homology"/>
<organism evidence="6 7">
    <name type="scientific">Thalictrum thalictroides</name>
    <name type="common">Rue-anemone</name>
    <name type="synonym">Anemone thalictroides</name>
    <dbReference type="NCBI Taxonomy" id="46969"/>
    <lineage>
        <taxon>Eukaryota</taxon>
        <taxon>Viridiplantae</taxon>
        <taxon>Streptophyta</taxon>
        <taxon>Embryophyta</taxon>
        <taxon>Tracheophyta</taxon>
        <taxon>Spermatophyta</taxon>
        <taxon>Magnoliopsida</taxon>
        <taxon>Ranunculales</taxon>
        <taxon>Ranunculaceae</taxon>
        <taxon>Thalictroideae</taxon>
        <taxon>Thalictrum</taxon>
    </lineage>
</organism>
<evidence type="ECO:0000313" key="7">
    <source>
        <dbReference type="Proteomes" id="UP000554482"/>
    </source>
</evidence>
<dbReference type="PANTHER" id="PTHR13140:SF836">
    <property type="entry name" value="MYOSIN-6"/>
    <property type="match status" value="1"/>
</dbReference>
<keyword evidence="3 4" id="KW-0009">Actin-binding</keyword>
<comment type="caution">
    <text evidence="4">Lacks conserved residue(s) required for the propagation of feature annotation.</text>
</comment>
<dbReference type="GO" id="GO:0007015">
    <property type="term" value="P:actin filament organization"/>
    <property type="evidence" value="ECO:0007669"/>
    <property type="project" value="TreeGrafter"/>
</dbReference>
<sequence length="166" mass="18602">MVQVPDWVFEAAVIFNQREAVEALIQELPKFRLKAVPSDCSECPICLEEFVVGIEDAIFRVVADVLHLGNIELAKGTEMDSSEPKDEKSRFHHATAAELFMCDVKALEDSLCKRLIVTHDETKQSGLIRILQLLVNKINSSIGQDPDLKLLIGVLDIYGFESFKTN</sequence>
<accession>A0A7J6WG75</accession>
<dbReference type="EMBL" id="JABWDY010016727">
    <property type="protein sequence ID" value="KAF5195888.1"/>
    <property type="molecule type" value="Genomic_DNA"/>
</dbReference>
<dbReference type="Gene3D" id="1.20.120.720">
    <property type="entry name" value="Myosin VI head, motor domain, U50 subdomain"/>
    <property type="match status" value="1"/>
</dbReference>
<evidence type="ECO:0000256" key="1">
    <source>
        <dbReference type="ARBA" id="ARBA00022741"/>
    </source>
</evidence>
<dbReference type="PANTHER" id="PTHR13140">
    <property type="entry name" value="MYOSIN"/>
    <property type="match status" value="1"/>
</dbReference>
<keyword evidence="7" id="KW-1185">Reference proteome</keyword>
<comment type="caution">
    <text evidence="6">The sequence shown here is derived from an EMBL/GenBank/DDBJ whole genome shotgun (WGS) entry which is preliminary data.</text>
</comment>
<comment type="similarity">
    <text evidence="4">Belongs to the TRAFAC class myosin-kinesin ATPase superfamily. Myosin family.</text>
</comment>
<dbReference type="SUPFAM" id="SSF52540">
    <property type="entry name" value="P-loop containing nucleoside triphosphate hydrolases"/>
    <property type="match status" value="1"/>
</dbReference>
<protein>
    <submittedName>
        <fullName evidence="6">Myosin-8</fullName>
    </submittedName>
</protein>
<gene>
    <name evidence="6" type="ORF">FRX31_014525</name>
</gene>
<dbReference type="GO" id="GO:0051015">
    <property type="term" value="F:actin filament binding"/>
    <property type="evidence" value="ECO:0007669"/>
    <property type="project" value="TreeGrafter"/>
</dbReference>
<feature type="non-terminal residue" evidence="6">
    <location>
        <position position="1"/>
    </location>
</feature>
<feature type="domain" description="Myosin motor" evidence="5">
    <location>
        <begin position="1"/>
        <end position="166"/>
    </location>
</feature>
<evidence type="ECO:0000256" key="3">
    <source>
        <dbReference type="ARBA" id="ARBA00023203"/>
    </source>
</evidence>
<reference evidence="6 7" key="1">
    <citation type="submission" date="2020-06" db="EMBL/GenBank/DDBJ databases">
        <title>Transcriptomic and genomic resources for Thalictrum thalictroides and T. hernandezii: Facilitating candidate gene discovery in an emerging model plant lineage.</title>
        <authorList>
            <person name="Arias T."/>
            <person name="Riano-Pachon D.M."/>
            <person name="Di Stilio V.S."/>
        </authorList>
    </citation>
    <scope>NUCLEOTIDE SEQUENCE [LARGE SCALE GENOMIC DNA]</scope>
    <source>
        <strain evidence="7">cv. WT478/WT964</strain>
        <tissue evidence="6">Leaves</tissue>
    </source>
</reference>
<dbReference type="InterPro" id="IPR027417">
    <property type="entry name" value="P-loop_NTPase"/>
</dbReference>
<name>A0A7J6WG75_THATH</name>
<dbReference type="OrthoDB" id="1303476at2759"/>
<keyword evidence="1" id="KW-0547">Nucleotide-binding</keyword>
<keyword evidence="4" id="KW-0518">Myosin</keyword>
<keyword evidence="2" id="KW-0067">ATP-binding</keyword>
<keyword evidence="4" id="KW-0505">Motor protein</keyword>
<dbReference type="GO" id="GO:0016459">
    <property type="term" value="C:myosin complex"/>
    <property type="evidence" value="ECO:0007669"/>
    <property type="project" value="UniProtKB-KW"/>
</dbReference>